<dbReference type="AlphaFoldDB" id="A0A6A3FPA0"/>
<gene>
    <name evidence="2" type="ORF">PF009_g6727</name>
</gene>
<sequence>MTTPQRTSDGTLQRMLRGNAPRSLKLCRQPLQFWVCMIGRLPYEPEMRSGHGFAEQICLLLRRNVLKLKTKSVRELPGLEGQRSSVSQSVRSNGSGSNSAVRDKRLQNGRLGVNTIASSSKSVEQPRPTRSVEMFNNRIVCARLQDVQTRRILNVRQFDK</sequence>
<feature type="compositionally biased region" description="Low complexity" evidence="1">
    <location>
        <begin position="82"/>
        <end position="99"/>
    </location>
</feature>
<dbReference type="Proteomes" id="UP000429523">
    <property type="component" value="Unassembled WGS sequence"/>
</dbReference>
<evidence type="ECO:0000313" key="2">
    <source>
        <dbReference type="EMBL" id="KAE8943558.1"/>
    </source>
</evidence>
<accession>A0A6A3FPA0</accession>
<reference evidence="2 3" key="1">
    <citation type="submission" date="2018-08" db="EMBL/GenBank/DDBJ databases">
        <title>Genomic investigation of the strawberry pathogen Phytophthora fragariae indicates pathogenicity is determined by transcriptional variation in three key races.</title>
        <authorList>
            <person name="Adams T.M."/>
            <person name="Armitage A.D."/>
            <person name="Sobczyk M.K."/>
            <person name="Bates H.J."/>
            <person name="Dunwell J.M."/>
            <person name="Nellist C.F."/>
            <person name="Harrison R.J."/>
        </authorList>
    </citation>
    <scope>NUCLEOTIDE SEQUENCE [LARGE SCALE GENOMIC DNA]</scope>
    <source>
        <strain evidence="2 3">NOV-9</strain>
    </source>
</reference>
<organism evidence="2 3">
    <name type="scientific">Phytophthora fragariae</name>
    <dbReference type="NCBI Taxonomy" id="53985"/>
    <lineage>
        <taxon>Eukaryota</taxon>
        <taxon>Sar</taxon>
        <taxon>Stramenopiles</taxon>
        <taxon>Oomycota</taxon>
        <taxon>Peronosporomycetes</taxon>
        <taxon>Peronosporales</taxon>
        <taxon>Peronosporaceae</taxon>
        <taxon>Phytophthora</taxon>
    </lineage>
</organism>
<proteinExistence type="predicted"/>
<feature type="region of interest" description="Disordered" evidence="1">
    <location>
        <begin position="79"/>
        <end position="105"/>
    </location>
</feature>
<evidence type="ECO:0000313" key="3">
    <source>
        <dbReference type="Proteomes" id="UP000429523"/>
    </source>
</evidence>
<comment type="caution">
    <text evidence="2">The sequence shown here is derived from an EMBL/GenBank/DDBJ whole genome shotgun (WGS) entry which is preliminary data.</text>
</comment>
<evidence type="ECO:0000256" key="1">
    <source>
        <dbReference type="SAM" id="MobiDB-lite"/>
    </source>
</evidence>
<name>A0A6A3FPA0_9STRA</name>
<dbReference type="EMBL" id="QXGF01000246">
    <property type="protein sequence ID" value="KAE8943558.1"/>
    <property type="molecule type" value="Genomic_DNA"/>
</dbReference>
<protein>
    <submittedName>
        <fullName evidence="2">Uncharacterized protein</fullName>
    </submittedName>
</protein>